<dbReference type="PANTHER" id="PTHR43280:SF28">
    <property type="entry name" value="HTH-TYPE TRANSCRIPTIONAL ACTIVATOR RHAS"/>
    <property type="match status" value="1"/>
</dbReference>
<dbReference type="PRINTS" id="PR00032">
    <property type="entry name" value="HTHARAC"/>
</dbReference>
<keyword evidence="2" id="KW-0238">DNA-binding</keyword>
<evidence type="ECO:0000313" key="6">
    <source>
        <dbReference type="Proteomes" id="UP001519287"/>
    </source>
</evidence>
<dbReference type="Pfam" id="PF02311">
    <property type="entry name" value="AraC_binding"/>
    <property type="match status" value="1"/>
</dbReference>
<dbReference type="InterPro" id="IPR037923">
    <property type="entry name" value="HTH-like"/>
</dbReference>
<gene>
    <name evidence="5" type="ORF">J2Z66_005565</name>
</gene>
<dbReference type="SUPFAM" id="SSF51215">
    <property type="entry name" value="Regulatory protein AraC"/>
    <property type="match status" value="1"/>
</dbReference>
<keyword evidence="3" id="KW-0804">Transcription</keyword>
<feature type="domain" description="HTH araC/xylS-type" evidence="4">
    <location>
        <begin position="200"/>
        <end position="298"/>
    </location>
</feature>
<dbReference type="EMBL" id="JAGGLB010000022">
    <property type="protein sequence ID" value="MBP1993939.1"/>
    <property type="molecule type" value="Genomic_DNA"/>
</dbReference>
<organism evidence="5 6">
    <name type="scientific">Paenibacillus eucommiae</name>
    <dbReference type="NCBI Taxonomy" id="1355755"/>
    <lineage>
        <taxon>Bacteria</taxon>
        <taxon>Bacillati</taxon>
        <taxon>Bacillota</taxon>
        <taxon>Bacilli</taxon>
        <taxon>Bacillales</taxon>
        <taxon>Paenibacillaceae</taxon>
        <taxon>Paenibacillus</taxon>
    </lineage>
</organism>
<proteinExistence type="predicted"/>
<dbReference type="Gene3D" id="1.10.10.60">
    <property type="entry name" value="Homeodomain-like"/>
    <property type="match status" value="2"/>
</dbReference>
<evidence type="ECO:0000256" key="3">
    <source>
        <dbReference type="ARBA" id="ARBA00023163"/>
    </source>
</evidence>
<dbReference type="InterPro" id="IPR018060">
    <property type="entry name" value="HTH_AraC"/>
</dbReference>
<dbReference type="PROSITE" id="PS01124">
    <property type="entry name" value="HTH_ARAC_FAMILY_2"/>
    <property type="match status" value="1"/>
</dbReference>
<dbReference type="InterPro" id="IPR020449">
    <property type="entry name" value="Tscrpt_reg_AraC-type_HTH"/>
</dbReference>
<keyword evidence="1" id="KW-0805">Transcription regulation</keyword>
<dbReference type="InterPro" id="IPR003313">
    <property type="entry name" value="AraC-bd"/>
</dbReference>
<reference evidence="5 6" key="1">
    <citation type="submission" date="2021-03" db="EMBL/GenBank/DDBJ databases">
        <title>Genomic Encyclopedia of Type Strains, Phase IV (KMG-IV): sequencing the most valuable type-strain genomes for metagenomic binning, comparative biology and taxonomic classification.</title>
        <authorList>
            <person name="Goeker M."/>
        </authorList>
    </citation>
    <scope>NUCLEOTIDE SEQUENCE [LARGE SCALE GENOMIC DNA]</scope>
    <source>
        <strain evidence="5 6">DSM 26048</strain>
    </source>
</reference>
<dbReference type="SUPFAM" id="SSF46689">
    <property type="entry name" value="Homeodomain-like"/>
    <property type="match status" value="2"/>
</dbReference>
<comment type="caution">
    <text evidence="5">The sequence shown here is derived from an EMBL/GenBank/DDBJ whole genome shotgun (WGS) entry which is preliminary data.</text>
</comment>
<dbReference type="PANTHER" id="PTHR43280">
    <property type="entry name" value="ARAC-FAMILY TRANSCRIPTIONAL REGULATOR"/>
    <property type="match status" value="1"/>
</dbReference>
<dbReference type="SMART" id="SM00342">
    <property type="entry name" value="HTH_ARAC"/>
    <property type="match status" value="1"/>
</dbReference>
<accession>A0ABS4J272</accession>
<dbReference type="Pfam" id="PF12833">
    <property type="entry name" value="HTH_18"/>
    <property type="match status" value="1"/>
</dbReference>
<dbReference type="RefSeq" id="WP_209975808.1">
    <property type="nucleotide sequence ID" value="NZ_JAGGLB010000022.1"/>
</dbReference>
<sequence>MKINQGNDDVNKQFKFHFDNLYHQNPQLYESLLLHQIGDLSCEGGYTIGDHFQYCYEISYVVSGKGTFYTNGKAYPVREGDIFLSLPGERHDGKADAMEPFRYFYVGFNFNNETDGQHAMTHMRKMFDQTTIPLVQDNLGIDMPFISIFNELINLKNYSTLMINTYLQQIIVLGYRSFYDSWETGYAPKPKTDESRQTVYEVINYIDANLHRITELSQIAAELHYSYSHLSHIFPKEVGLTIKEYYNRKRFEKAVEWLKSTDLNITQIAEKLHYNSIHSFSKAFRNNFGISPSEYQTLYFNRKK</sequence>
<evidence type="ECO:0000259" key="4">
    <source>
        <dbReference type="PROSITE" id="PS01124"/>
    </source>
</evidence>
<dbReference type="InterPro" id="IPR014710">
    <property type="entry name" value="RmlC-like_jellyroll"/>
</dbReference>
<dbReference type="InterPro" id="IPR009057">
    <property type="entry name" value="Homeodomain-like_sf"/>
</dbReference>
<evidence type="ECO:0000256" key="2">
    <source>
        <dbReference type="ARBA" id="ARBA00023125"/>
    </source>
</evidence>
<keyword evidence="6" id="KW-1185">Reference proteome</keyword>
<evidence type="ECO:0000256" key="1">
    <source>
        <dbReference type="ARBA" id="ARBA00023015"/>
    </source>
</evidence>
<evidence type="ECO:0000313" key="5">
    <source>
        <dbReference type="EMBL" id="MBP1993939.1"/>
    </source>
</evidence>
<protein>
    <submittedName>
        <fullName evidence="5">AraC-like DNA-binding protein</fullName>
    </submittedName>
</protein>
<dbReference type="Proteomes" id="UP001519287">
    <property type="component" value="Unassembled WGS sequence"/>
</dbReference>
<dbReference type="Gene3D" id="2.60.120.10">
    <property type="entry name" value="Jelly Rolls"/>
    <property type="match status" value="1"/>
</dbReference>
<name>A0ABS4J272_9BACL</name>